<comment type="subcellular location">
    <subcellularLocation>
        <location evidence="1 9">Cell membrane</location>
        <topology evidence="1 9">Multi-pass membrane protein</topology>
    </subcellularLocation>
</comment>
<feature type="transmembrane region" description="Helical" evidence="9">
    <location>
        <begin position="172"/>
        <end position="195"/>
    </location>
</feature>
<dbReference type="PANTHER" id="PTHR47314">
    <property type="entry name" value="MALTOSE/MALTODEXTRIN TRANSPORT SYSTEM PERMEASE PROTEIN MALF"/>
    <property type="match status" value="1"/>
</dbReference>
<dbReference type="Pfam" id="PF00528">
    <property type="entry name" value="BPD_transp_1"/>
    <property type="match status" value="1"/>
</dbReference>
<keyword evidence="4 10" id="KW-1003">Cell membrane</keyword>
<dbReference type="GO" id="GO:0042956">
    <property type="term" value="P:maltodextrin transmembrane transport"/>
    <property type="evidence" value="ECO:0007669"/>
    <property type="project" value="TreeGrafter"/>
</dbReference>
<dbReference type="InterPro" id="IPR000515">
    <property type="entry name" value="MetI-like"/>
</dbReference>
<feature type="transmembrane region" description="Helical" evidence="9">
    <location>
        <begin position="367"/>
        <end position="385"/>
    </location>
</feature>
<evidence type="ECO:0000313" key="13">
    <source>
        <dbReference type="Proteomes" id="UP000005777"/>
    </source>
</evidence>
<feature type="transmembrane region" description="Helical" evidence="9">
    <location>
        <begin position="114"/>
        <end position="135"/>
    </location>
</feature>
<dbReference type="PANTHER" id="PTHR47314:SF1">
    <property type="entry name" value="MALTOSE_MALTODEXTRIN TRANSPORT SYSTEM PERMEASE PROTEIN MALF"/>
    <property type="match status" value="1"/>
</dbReference>
<evidence type="ECO:0000256" key="7">
    <source>
        <dbReference type="ARBA" id="ARBA00022989"/>
    </source>
</evidence>
<keyword evidence="5 10" id="KW-0762">Sugar transport</keyword>
<accession>W5IIS0</accession>
<feature type="transmembrane region" description="Helical" evidence="9">
    <location>
        <begin position="62"/>
        <end position="80"/>
    </location>
</feature>
<dbReference type="Proteomes" id="UP000005777">
    <property type="component" value="Unassembled WGS sequence"/>
</dbReference>
<dbReference type="PROSITE" id="PS50928">
    <property type="entry name" value="ABC_TM1"/>
    <property type="match status" value="1"/>
</dbReference>
<name>W5IIS0_SCAIO</name>
<comment type="caution">
    <text evidence="12">The sequence shown here is derived from an EMBL/GenBank/DDBJ whole genome shotgun (WGS) entry which is preliminary data.</text>
</comment>
<protein>
    <recommendedName>
        <fullName evidence="10">Maltose/maltodextrin transport system permease protein</fullName>
    </recommendedName>
</protein>
<feature type="domain" description="ABC transmembrane type-1" evidence="11">
    <location>
        <begin position="234"/>
        <end position="454"/>
    </location>
</feature>
<keyword evidence="3 9" id="KW-0813">Transport</keyword>
<sequence>MTATAQASAGVKKRKKKMRKDYIPPSRFSFIHALKNGSVIAKLSFFIMGLGNLVHKQFVKGIAFLAIEASFIWFMVVAGGNNLARLPKMGNGKVERFKVNGYWKYNTPTPSVEVLLYGVITVVLILVFIWVMSLAMSSAYKAETLDRETGHAPSLADDFRSLANEHAATSMMFLPTLGIFIFTILPLVFMISMAFTNYDDKHVDQFSWVGLDSFRQVFSTTGSTINISLFMSVLVWTLVWAFFATFLNYFLGLFMAMIINRPTTRWKGFWRAIFSMSIAVPQFVSLLVMRTMLQPDGAINRLLETWGWINGPLPWLTDATWARVTVIVINLWVGIPFTIMQVTGILQNIPAELYEAAKIDGASWWQIFRKITMPYLFFVMTPYLITTFTGNVNNFNVIYLLTNGDPTPVGATAGKTDLLVTWLYKLTVDKQNYSLGAVIGILTFVVLAVVSLITYRNSGSYKNEEGFQ</sequence>
<dbReference type="SUPFAM" id="SSF161098">
    <property type="entry name" value="MetI-like"/>
    <property type="match status" value="1"/>
</dbReference>
<comment type="function">
    <text evidence="10">Part of the ABC transporter complex MalEFGK involved in maltose/maltodextrin import. Probably responsible for the translocation of the substrate across the membrane.</text>
</comment>
<keyword evidence="13" id="KW-1185">Reference proteome</keyword>
<evidence type="ECO:0000256" key="1">
    <source>
        <dbReference type="ARBA" id="ARBA00004651"/>
    </source>
</evidence>
<evidence type="ECO:0000256" key="2">
    <source>
        <dbReference type="ARBA" id="ARBA00009047"/>
    </source>
</evidence>
<dbReference type="InterPro" id="IPR035906">
    <property type="entry name" value="MetI-like_sf"/>
</dbReference>
<dbReference type="Gene3D" id="1.10.3720.10">
    <property type="entry name" value="MetI-like"/>
    <property type="match status" value="1"/>
</dbReference>
<evidence type="ECO:0000256" key="6">
    <source>
        <dbReference type="ARBA" id="ARBA00022692"/>
    </source>
</evidence>
<evidence type="ECO:0000259" key="11">
    <source>
        <dbReference type="PROSITE" id="PS50928"/>
    </source>
</evidence>
<dbReference type="HOGENOM" id="CLU_016047_0_3_11"/>
<dbReference type="SUPFAM" id="SSF160964">
    <property type="entry name" value="MalF N-terminal region-like"/>
    <property type="match status" value="1"/>
</dbReference>
<dbReference type="EMBL" id="ADCX01000003">
    <property type="protein sequence ID" value="EFG26905.2"/>
    <property type="molecule type" value="Genomic_DNA"/>
</dbReference>
<dbReference type="GO" id="GO:0015423">
    <property type="term" value="F:ABC-type maltose transporter activity"/>
    <property type="evidence" value="ECO:0007669"/>
    <property type="project" value="TreeGrafter"/>
</dbReference>
<evidence type="ECO:0000313" key="12">
    <source>
        <dbReference type="EMBL" id="EFG26905.2"/>
    </source>
</evidence>
<evidence type="ECO:0000256" key="10">
    <source>
        <dbReference type="RuleBase" id="RU367050"/>
    </source>
</evidence>
<dbReference type="CDD" id="cd06261">
    <property type="entry name" value="TM_PBP2"/>
    <property type="match status" value="1"/>
</dbReference>
<evidence type="ECO:0000256" key="3">
    <source>
        <dbReference type="ARBA" id="ARBA00022448"/>
    </source>
</evidence>
<dbReference type="RefSeq" id="WP_040590514.1">
    <property type="nucleotide sequence ID" value="NZ_GG770225.1"/>
</dbReference>
<dbReference type="AlphaFoldDB" id="W5IIS0"/>
<feature type="transmembrane region" description="Helical" evidence="9">
    <location>
        <begin position="433"/>
        <end position="455"/>
    </location>
</feature>
<feature type="transmembrane region" description="Helical" evidence="9">
    <location>
        <begin position="268"/>
        <end position="288"/>
    </location>
</feature>
<evidence type="ECO:0000256" key="8">
    <source>
        <dbReference type="ARBA" id="ARBA00023136"/>
    </source>
</evidence>
<evidence type="ECO:0000256" key="9">
    <source>
        <dbReference type="RuleBase" id="RU363032"/>
    </source>
</evidence>
<keyword evidence="7 9" id="KW-1133">Transmembrane helix</keyword>
<evidence type="ECO:0000256" key="4">
    <source>
        <dbReference type="ARBA" id="ARBA00022475"/>
    </source>
</evidence>
<reference evidence="12 13" key="1">
    <citation type="submission" date="2012-01" db="EMBL/GenBank/DDBJ databases">
        <title>The Genome Sequence of Scardovia inopinata F0304.</title>
        <authorList>
            <consortium name="The Broad Institute Genome Sequencing Platform"/>
            <person name="Earl A."/>
            <person name="Ward D."/>
            <person name="Feldgarden M."/>
            <person name="Gevers D."/>
            <person name="Izard J."/>
            <person name="Baranova O.V."/>
            <person name="Blanton J.M."/>
            <person name="Tanner A.C."/>
            <person name="Dewhirst F.E."/>
            <person name="Young S.K."/>
            <person name="Zeng Q."/>
            <person name="Gargeya S."/>
            <person name="Fitzgerald M."/>
            <person name="Haas B."/>
            <person name="Abouelleil A."/>
            <person name="Alvarado L."/>
            <person name="Arachchi H.M."/>
            <person name="Berlin A."/>
            <person name="Chapman S.B."/>
            <person name="Gearin G."/>
            <person name="Goldberg J."/>
            <person name="Griggs A."/>
            <person name="Gujja S."/>
            <person name="Hansen M."/>
            <person name="Heiman D."/>
            <person name="Howarth C."/>
            <person name="Larimer J."/>
            <person name="Lui A."/>
            <person name="MacDonald P.J."/>
            <person name="McCowen C."/>
            <person name="Montmayeur A."/>
            <person name="Murphy C."/>
            <person name="Neiman D."/>
            <person name="Pearson M."/>
            <person name="Priest M."/>
            <person name="Roberts A."/>
            <person name="Saif S."/>
            <person name="Shea T."/>
            <person name="Sisk P."/>
            <person name="Stolte C."/>
            <person name="Sykes S."/>
            <person name="Wortman J."/>
            <person name="Nusbaum C."/>
            <person name="Birren B."/>
        </authorList>
    </citation>
    <scope>NUCLEOTIDE SEQUENCE [LARGE SCALE GENOMIC DNA]</scope>
    <source>
        <strain evidence="12 13">F0304</strain>
    </source>
</reference>
<feature type="transmembrane region" description="Helical" evidence="9">
    <location>
        <begin position="321"/>
        <end position="346"/>
    </location>
</feature>
<dbReference type="eggNOG" id="COG1175">
    <property type="taxonomic scope" value="Bacteria"/>
</dbReference>
<comment type="similarity">
    <text evidence="2 10">Belongs to the binding-protein-dependent transport system permease family. MalFG subfamily.</text>
</comment>
<keyword evidence="8 9" id="KW-0472">Membrane</keyword>
<keyword evidence="6 9" id="KW-0812">Transmembrane</keyword>
<organism evidence="12 13">
    <name type="scientific">Scardovia inopinata F0304</name>
    <dbReference type="NCBI Taxonomy" id="641146"/>
    <lineage>
        <taxon>Bacteria</taxon>
        <taxon>Bacillati</taxon>
        <taxon>Actinomycetota</taxon>
        <taxon>Actinomycetes</taxon>
        <taxon>Bifidobacteriales</taxon>
        <taxon>Bifidobacteriaceae</taxon>
        <taxon>Scardovia</taxon>
    </lineage>
</organism>
<feature type="transmembrane region" description="Helical" evidence="9">
    <location>
        <begin position="233"/>
        <end position="256"/>
    </location>
</feature>
<gene>
    <name evidence="12" type="ORF">HMPREF9020_00534</name>
</gene>
<evidence type="ECO:0000256" key="5">
    <source>
        <dbReference type="ARBA" id="ARBA00022597"/>
    </source>
</evidence>
<proteinExistence type="inferred from homology"/>
<dbReference type="GO" id="GO:1990060">
    <property type="term" value="C:maltose transport complex"/>
    <property type="evidence" value="ECO:0007669"/>
    <property type="project" value="TreeGrafter"/>
</dbReference>